<evidence type="ECO:0000313" key="7">
    <source>
        <dbReference type="EMBL" id="JAP77550.1"/>
    </source>
</evidence>
<proteinExistence type="predicted"/>
<dbReference type="Gene3D" id="2.30.130.100">
    <property type="match status" value="1"/>
</dbReference>
<evidence type="ECO:0000256" key="1">
    <source>
        <dbReference type="ARBA" id="ARBA00004613"/>
    </source>
</evidence>
<dbReference type="AlphaFoldDB" id="A0A131YGE0"/>
<keyword evidence="2 6" id="KW-0964">Secreted</keyword>
<reference evidence="7" key="1">
    <citation type="journal article" date="2016" name="Ticks Tick Borne Dis.">
        <title>De novo assembly and annotation of the salivary gland transcriptome of Rhipicephalus appendiculatus male and female ticks during blood feeding.</title>
        <authorList>
            <person name="de Castro M.H."/>
            <person name="de Klerk D."/>
            <person name="Pienaar R."/>
            <person name="Latif A.A."/>
            <person name="Rees D.J."/>
            <person name="Mans B.J."/>
        </authorList>
    </citation>
    <scope>NUCLEOTIDE SEQUENCE</scope>
    <source>
        <tissue evidence="7">Salivary glands</tissue>
    </source>
</reference>
<evidence type="ECO:0000256" key="2">
    <source>
        <dbReference type="ARBA" id="ARBA00022525"/>
    </source>
</evidence>
<keyword evidence="3 6" id="KW-0732">Signal</keyword>
<evidence type="ECO:0000256" key="6">
    <source>
        <dbReference type="RuleBase" id="RU369006"/>
    </source>
</evidence>
<keyword evidence="5 6" id="KW-0325">Glycoprotein</keyword>
<name>A0A131YGE0_RHIAP</name>
<dbReference type="GO" id="GO:0005576">
    <property type="term" value="C:extracellular region"/>
    <property type="evidence" value="ECO:0007669"/>
    <property type="project" value="UniProtKB-SubCell"/>
</dbReference>
<organism evidence="7">
    <name type="scientific">Rhipicephalus appendiculatus</name>
    <name type="common">Brown ear tick</name>
    <dbReference type="NCBI Taxonomy" id="34631"/>
    <lineage>
        <taxon>Eukaryota</taxon>
        <taxon>Metazoa</taxon>
        <taxon>Ecdysozoa</taxon>
        <taxon>Arthropoda</taxon>
        <taxon>Chelicerata</taxon>
        <taxon>Arachnida</taxon>
        <taxon>Acari</taxon>
        <taxon>Parasitiformes</taxon>
        <taxon>Ixodida</taxon>
        <taxon>Ixodoidea</taxon>
        <taxon>Ixodidae</taxon>
        <taxon>Rhipicephalinae</taxon>
        <taxon>Rhipicephalus</taxon>
        <taxon>Rhipicephalus</taxon>
    </lineage>
</organism>
<evidence type="ECO:0000256" key="4">
    <source>
        <dbReference type="ARBA" id="ARBA00023157"/>
    </source>
</evidence>
<dbReference type="Pfam" id="PF19429">
    <property type="entry name" value="EVA_Class_A"/>
    <property type="match status" value="1"/>
</dbReference>
<dbReference type="GO" id="GO:0019957">
    <property type="term" value="F:C-C chemokine binding"/>
    <property type="evidence" value="ECO:0007669"/>
    <property type="project" value="InterPro"/>
</dbReference>
<evidence type="ECO:0000256" key="3">
    <source>
        <dbReference type="ARBA" id="ARBA00022729"/>
    </source>
</evidence>
<sequence length="87" mass="9564">MPRTQILVGCMKSCGNERQTVVARQSDVECTNVTTDIANKMQKYLGYMCPVGWCNKTGDCVLSGLTVECWNANARASRTVSSRAEIL</sequence>
<comment type="function">
    <text evidence="6">Salivary chemokine-binding protein which binds to host chemokines.</text>
</comment>
<comment type="subcellular location">
    <subcellularLocation>
        <location evidence="1 6">Secreted</location>
    </subcellularLocation>
</comment>
<dbReference type="EMBL" id="GEDV01011007">
    <property type="protein sequence ID" value="JAP77550.1"/>
    <property type="molecule type" value="Transcribed_RNA"/>
</dbReference>
<accession>A0A131YGE0</accession>
<keyword evidence="4 6" id="KW-1015">Disulfide bond</keyword>
<protein>
    <recommendedName>
        <fullName evidence="6">Evasin</fullName>
    </recommendedName>
</protein>
<evidence type="ECO:0000256" key="5">
    <source>
        <dbReference type="ARBA" id="ARBA00023180"/>
    </source>
</evidence>
<dbReference type="InterPro" id="IPR045797">
    <property type="entry name" value="EVA_Class_A"/>
</dbReference>